<reference evidence="1" key="1">
    <citation type="journal article" date="2018" name="Aquaculture">
        <title>Complete genome sequence of a white spot syndrome virus associated with a disease incursion in Australia.</title>
        <authorList>
            <person name="Oakey J."/>
            <person name="Smith C.S."/>
        </authorList>
    </citation>
    <scope>NUCLEOTIDE SEQUENCE [LARGE SCALE GENOMIC DNA]</scope>
    <source>
        <strain evidence="1">WSSV-AU</strain>
    </source>
</reference>
<dbReference type="Proteomes" id="UP000267516">
    <property type="component" value="Segment"/>
</dbReference>
<protein>
    <submittedName>
        <fullName evidence="1">ORF889</fullName>
    </submittedName>
</protein>
<organism evidence="1">
    <name type="scientific">White spot syndrome virus</name>
    <dbReference type="NCBI Taxonomy" id="342409"/>
    <lineage>
        <taxon>Viruses</taxon>
        <taxon>Viruses incertae sedis</taxon>
        <taxon>Naldaviricetes</taxon>
        <taxon>Nimaviridae</taxon>
        <taxon>Whispovirus</taxon>
    </lineage>
</organism>
<name>A0A2D3I6F4_9VIRU</name>
<dbReference type="EMBL" id="MF768985">
    <property type="protein sequence ID" value="ATU83977.1"/>
    <property type="molecule type" value="Genomic_DNA"/>
</dbReference>
<sequence length="71" mass="8155">MGNFRNRNNNNQSCPFASIISNICLEMSYSFWWSLPFVQVTILERGYLLVMAGVCNKPPIGYSITIRLHVE</sequence>
<proteinExistence type="predicted"/>
<accession>A0A2D3I6F4</accession>
<evidence type="ECO:0000313" key="1">
    <source>
        <dbReference type="EMBL" id="ATU83977.1"/>
    </source>
</evidence>